<name>A0A369IBG0_9BACT</name>
<sequence>MSTDMFKIPYEAEVNAKLLDRIGIFSSGYAEHKMAKIRKALGLRKVTIGTFCDFYKIDPVRFSRLK</sequence>
<accession>A0A369IBG0</accession>
<keyword evidence="2" id="KW-1185">Reference proteome</keyword>
<gene>
    <name evidence="1" type="ORF">DVG78_13645</name>
</gene>
<reference evidence="1 2" key="1">
    <citation type="submission" date="2018-07" db="EMBL/GenBank/DDBJ databases">
        <title>Genome analysis of Runella aurantiaca.</title>
        <authorList>
            <person name="Yang X."/>
        </authorList>
    </citation>
    <scope>NUCLEOTIDE SEQUENCE [LARGE SCALE GENOMIC DNA]</scope>
    <source>
        <strain evidence="1 2">YX9</strain>
    </source>
</reference>
<comment type="caution">
    <text evidence="1">The sequence shown here is derived from an EMBL/GenBank/DDBJ whole genome shotgun (WGS) entry which is preliminary data.</text>
</comment>
<evidence type="ECO:0000313" key="2">
    <source>
        <dbReference type="Proteomes" id="UP000253141"/>
    </source>
</evidence>
<organism evidence="1 2">
    <name type="scientific">Runella aurantiaca</name>
    <dbReference type="NCBI Taxonomy" id="2282308"/>
    <lineage>
        <taxon>Bacteria</taxon>
        <taxon>Pseudomonadati</taxon>
        <taxon>Bacteroidota</taxon>
        <taxon>Cytophagia</taxon>
        <taxon>Cytophagales</taxon>
        <taxon>Spirosomataceae</taxon>
        <taxon>Runella</taxon>
    </lineage>
</organism>
<dbReference type="RefSeq" id="WP_114461619.1">
    <property type="nucleotide sequence ID" value="NZ_QPIW01000009.1"/>
</dbReference>
<dbReference type="OrthoDB" id="1370892at2"/>
<proteinExistence type="predicted"/>
<dbReference type="EMBL" id="QPIW01000009">
    <property type="protein sequence ID" value="RDB05615.1"/>
    <property type="molecule type" value="Genomic_DNA"/>
</dbReference>
<dbReference type="AlphaFoldDB" id="A0A369IBG0"/>
<dbReference type="Proteomes" id="UP000253141">
    <property type="component" value="Unassembled WGS sequence"/>
</dbReference>
<evidence type="ECO:0000313" key="1">
    <source>
        <dbReference type="EMBL" id="RDB05615.1"/>
    </source>
</evidence>
<protein>
    <submittedName>
        <fullName evidence="1">Uncharacterized protein</fullName>
    </submittedName>
</protein>